<keyword evidence="3" id="KW-1185">Reference proteome</keyword>
<evidence type="ECO:0000256" key="1">
    <source>
        <dbReference type="SAM" id="MobiDB-lite"/>
    </source>
</evidence>
<feature type="compositionally biased region" description="Polar residues" evidence="1">
    <location>
        <begin position="769"/>
        <end position="780"/>
    </location>
</feature>
<organism evidence="2 3">
    <name type="scientific">Pyxicephalus adspersus</name>
    <name type="common">African bullfrog</name>
    <dbReference type="NCBI Taxonomy" id="30357"/>
    <lineage>
        <taxon>Eukaryota</taxon>
        <taxon>Metazoa</taxon>
        <taxon>Chordata</taxon>
        <taxon>Craniata</taxon>
        <taxon>Vertebrata</taxon>
        <taxon>Euteleostomi</taxon>
        <taxon>Amphibia</taxon>
        <taxon>Batrachia</taxon>
        <taxon>Anura</taxon>
        <taxon>Neobatrachia</taxon>
        <taxon>Ranoidea</taxon>
        <taxon>Pyxicephalidae</taxon>
        <taxon>Pyxicephalinae</taxon>
        <taxon>Pyxicephalus</taxon>
    </lineage>
</organism>
<dbReference type="AlphaFoldDB" id="A0AAV3AFF8"/>
<reference evidence="2" key="1">
    <citation type="thesis" date="2020" institute="ProQuest LLC" country="789 East Eisenhower Parkway, Ann Arbor, MI, USA">
        <title>Comparative Genomics and Chromosome Evolution.</title>
        <authorList>
            <person name="Mudd A.B."/>
        </authorList>
    </citation>
    <scope>NUCLEOTIDE SEQUENCE</scope>
    <source>
        <strain evidence="2">1538</strain>
        <tissue evidence="2">Blood</tissue>
    </source>
</reference>
<feature type="compositionally biased region" description="Polar residues" evidence="1">
    <location>
        <begin position="1"/>
        <end position="10"/>
    </location>
</feature>
<dbReference type="InterPro" id="IPR031400">
    <property type="entry name" value="GGN"/>
</dbReference>
<sequence length="1046" mass="115593">MGNIQSQLNTRLAPANPKKEVANKSNTTTNGNTSKTPDIRPINQVLTTQEMPNKHVTKDAELKVKSNTFQNVPTFITAIGSRCLPENENHNEKKVVANMPTENRPQMPIPSKAENHANNAAVGSGLLSELQKQEKKEVVANKYVESPTPKPLPSQKVNPPVNTAIGSGWLPAIQKHITNEVDSYMHTADLAHKPSQGVNLTVNTAMSSCQDKQEVVANIHTAYQPQKPTPHYSVSPTINTAMGLGWLLWGQKHDKKKVVDIMHAEKLSQKHLPNQTINPTLDTAISSERLLENQKHNTKGEVTNMHTDNLPQKTIPSQSVNPIGNTAIGSGWLLGGQIQDKKEIVANMYIANQPQKPITHQVINPTVNATLSPGWLPEIQKQKSQEVVDIVHAENLLQKSLPSQNINRIADTAIGSGGIQEDQKNNTKEVVTKMHTANLLTKTLPRQAVNPTINIAMGSEWLQGGQKQNKNQVGAHMYTANQPQKTTACQAVNPTANTAICAGTLPENQKHNAKQVTLVVNMSTANQPQKSIPVSSVGRKSSENDRGQIFIAKNPPVVQLEDTKPKIFAPPMGTLVTQKIKTDTSQYLKEDQTFHKPQPPCTAQKNTQIPKSSLATATVSYADAVKKTLQQKPSEQHSNVQSVIKQQGTYNMAYSKFGLKAKGTKEKMPAKQELGNRKVANVKYRKCGIIQEASFENAGKKSQGSLPKTNHLAQLRNRGTKDTYSSNYTNLSKKPNNQRITQQKNPNELLQFIGKERVKKRSPGFALKQNVQERPQQNLKVSPRFPIPSISQNYSAGKTQDQKTFSVYGERKVRIGTSLAPVKENSNKIPNLPIEVSVQDPDNKVPIKSLNEGTKMDQEEMTTNTTSTQTVEIQQGLHNSPKTLCPVHSKNKIDNHFIQEHIEDTKVKSPYSNNQLHLEANKIPGYHGLQLPGSPPKNDQLDMQVTDQDIQDGNPKLEKANMDATADNQTTRKFNAFYVDKNCSMRCRCKHHPAKLPPNVTKWLLVTENKLSEPVWITTVESSLVAGTTFVLDNCSTLGPDDCLKK</sequence>
<feature type="compositionally biased region" description="Polar residues" evidence="1">
    <location>
        <begin position="789"/>
        <end position="803"/>
    </location>
</feature>
<dbReference type="EMBL" id="DYDO01000007">
    <property type="protein sequence ID" value="DBA20663.1"/>
    <property type="molecule type" value="Genomic_DNA"/>
</dbReference>
<protein>
    <submittedName>
        <fullName evidence="2">Uncharacterized protein</fullName>
    </submittedName>
</protein>
<dbReference type="GO" id="GO:0006302">
    <property type="term" value="P:double-strand break repair"/>
    <property type="evidence" value="ECO:0007669"/>
    <property type="project" value="InterPro"/>
</dbReference>
<accession>A0AAV3AFF8</accession>
<feature type="region of interest" description="Disordered" evidence="1">
    <location>
        <begin position="1"/>
        <end position="41"/>
    </location>
</feature>
<proteinExistence type="predicted"/>
<dbReference type="Proteomes" id="UP001181693">
    <property type="component" value="Unassembled WGS sequence"/>
</dbReference>
<evidence type="ECO:0000313" key="2">
    <source>
        <dbReference type="EMBL" id="DBA20663.1"/>
    </source>
</evidence>
<feature type="compositionally biased region" description="Polar residues" evidence="1">
    <location>
        <begin position="722"/>
        <end position="746"/>
    </location>
</feature>
<gene>
    <name evidence="2" type="ORF">GDO54_017422</name>
</gene>
<dbReference type="Pfam" id="PF15685">
    <property type="entry name" value="GGN"/>
    <property type="match status" value="1"/>
</dbReference>
<feature type="compositionally biased region" description="Polar residues" evidence="1">
    <location>
        <begin position="700"/>
        <end position="712"/>
    </location>
</feature>
<feature type="region of interest" description="Disordered" evidence="1">
    <location>
        <begin position="761"/>
        <end position="803"/>
    </location>
</feature>
<feature type="compositionally biased region" description="Low complexity" evidence="1">
    <location>
        <begin position="23"/>
        <end position="36"/>
    </location>
</feature>
<name>A0AAV3AFF8_PYXAD</name>
<feature type="region of interest" description="Disordered" evidence="1">
    <location>
        <begin position="697"/>
        <end position="746"/>
    </location>
</feature>
<evidence type="ECO:0000313" key="3">
    <source>
        <dbReference type="Proteomes" id="UP001181693"/>
    </source>
</evidence>
<comment type="caution">
    <text evidence="2">The sequence shown here is derived from an EMBL/GenBank/DDBJ whole genome shotgun (WGS) entry which is preliminary data.</text>
</comment>
<dbReference type="GO" id="GO:0007276">
    <property type="term" value="P:gamete generation"/>
    <property type="evidence" value="ECO:0007669"/>
    <property type="project" value="InterPro"/>
</dbReference>